<dbReference type="Proteomes" id="UP000612055">
    <property type="component" value="Unassembled WGS sequence"/>
</dbReference>
<reference evidence="1" key="1">
    <citation type="journal article" date="2020" name="bioRxiv">
        <title>Comparative genomics of Chlamydomonas.</title>
        <authorList>
            <person name="Craig R.J."/>
            <person name="Hasan A.R."/>
            <person name="Ness R.W."/>
            <person name="Keightley P.D."/>
        </authorList>
    </citation>
    <scope>NUCLEOTIDE SEQUENCE</scope>
    <source>
        <strain evidence="1">CCAP 11/70</strain>
    </source>
</reference>
<dbReference type="EMBL" id="JAEHOE010000160">
    <property type="protein sequence ID" value="KAG2483989.1"/>
    <property type="molecule type" value="Genomic_DNA"/>
</dbReference>
<evidence type="ECO:0000313" key="2">
    <source>
        <dbReference type="Proteomes" id="UP000612055"/>
    </source>
</evidence>
<name>A0A835XIE1_9CHLO</name>
<accession>A0A835XIE1</accession>
<evidence type="ECO:0000313" key="1">
    <source>
        <dbReference type="EMBL" id="KAG2483989.1"/>
    </source>
</evidence>
<dbReference type="OrthoDB" id="524655at2759"/>
<keyword evidence="2" id="KW-1185">Reference proteome</keyword>
<protein>
    <submittedName>
        <fullName evidence="1">Uncharacterized protein</fullName>
    </submittedName>
</protein>
<gene>
    <name evidence="1" type="ORF">HYH03_017156</name>
</gene>
<dbReference type="InterPro" id="IPR036410">
    <property type="entry name" value="HSP_DnaJ_Cys-rich_dom_sf"/>
</dbReference>
<proteinExistence type="predicted"/>
<sequence length="155" mass="15888">MAATRALGRAFVAAGGTLLFLGTATAVVGGVTMGIAKAFVDKTQVQQQGPCTVCRGKQRVACEVCEGERILRYWPTPAPPPVQQHSYSVCAMCEGAGDHPCINCLGTGSVYPYPWGQQDGTSEGPGGGGGGKVVLAAQPSLADLATARSYGKMDP</sequence>
<comment type="caution">
    <text evidence="1">The sequence shown here is derived from an EMBL/GenBank/DDBJ whole genome shotgun (WGS) entry which is preliminary data.</text>
</comment>
<dbReference type="AlphaFoldDB" id="A0A835XIE1"/>
<dbReference type="SUPFAM" id="SSF57938">
    <property type="entry name" value="DnaJ/Hsp40 cysteine-rich domain"/>
    <property type="match status" value="1"/>
</dbReference>
<organism evidence="1 2">
    <name type="scientific">Edaphochlamys debaryana</name>
    <dbReference type="NCBI Taxonomy" id="47281"/>
    <lineage>
        <taxon>Eukaryota</taxon>
        <taxon>Viridiplantae</taxon>
        <taxon>Chlorophyta</taxon>
        <taxon>core chlorophytes</taxon>
        <taxon>Chlorophyceae</taxon>
        <taxon>CS clade</taxon>
        <taxon>Chlamydomonadales</taxon>
        <taxon>Chlamydomonadales incertae sedis</taxon>
        <taxon>Edaphochlamys</taxon>
    </lineage>
</organism>